<evidence type="ECO:0000313" key="1">
    <source>
        <dbReference type="EMBL" id="SKA98667.1"/>
    </source>
</evidence>
<protein>
    <recommendedName>
        <fullName evidence="3">RHS repeat-associated core domain-containing protein</fullName>
    </recommendedName>
</protein>
<accession>A0A1T4YA22</accession>
<reference evidence="1 2" key="1">
    <citation type="submission" date="2017-02" db="EMBL/GenBank/DDBJ databases">
        <authorList>
            <person name="Peterson S.W."/>
        </authorList>
    </citation>
    <scope>NUCLEOTIDE SEQUENCE [LARGE SCALE GENOMIC DNA]</scope>
    <source>
        <strain evidence="1 2">DSM 16080</strain>
    </source>
</reference>
<dbReference type="AlphaFoldDB" id="A0A1T4YA22"/>
<proteinExistence type="predicted"/>
<evidence type="ECO:0000313" key="2">
    <source>
        <dbReference type="Proteomes" id="UP000190027"/>
    </source>
</evidence>
<sequence length="147" mass="16839">MGAAGGDPDWYGYCLDDPVNGVDPWRLFRFGKRPLDFLPDNWHGISVDGSIADIFNFEPKHEHGFYEDGTGDNIGFGNQGEMTTEDISKYKLEDKHYDDKRMKRAQKSTLTGKYSACGIAGDKNNCQDYADRLRKRYNLLNRGDRMR</sequence>
<dbReference type="EMBL" id="FUYC01000052">
    <property type="protein sequence ID" value="SKA98667.1"/>
    <property type="molecule type" value="Genomic_DNA"/>
</dbReference>
<evidence type="ECO:0008006" key="3">
    <source>
        <dbReference type="Google" id="ProtNLM"/>
    </source>
</evidence>
<name>A0A1T4YA22_9BACT</name>
<gene>
    <name evidence="1" type="ORF">SAMN02745704_02940</name>
</gene>
<organism evidence="1 2">
    <name type="scientific">Paucidesulfovibrio gracilis DSM 16080</name>
    <dbReference type="NCBI Taxonomy" id="1121449"/>
    <lineage>
        <taxon>Bacteria</taxon>
        <taxon>Pseudomonadati</taxon>
        <taxon>Thermodesulfobacteriota</taxon>
        <taxon>Desulfovibrionia</taxon>
        <taxon>Desulfovibrionales</taxon>
        <taxon>Desulfovibrionaceae</taxon>
        <taxon>Paucidesulfovibrio</taxon>
    </lineage>
</organism>
<dbReference type="STRING" id="1121449.SAMN02745704_02940"/>
<keyword evidence="2" id="KW-1185">Reference proteome</keyword>
<dbReference type="Proteomes" id="UP000190027">
    <property type="component" value="Unassembled WGS sequence"/>
</dbReference>